<evidence type="ECO:0000313" key="2">
    <source>
        <dbReference type="Proteomes" id="UP001345219"/>
    </source>
</evidence>
<gene>
    <name evidence="1" type="ORF">SAY87_007873</name>
</gene>
<reference evidence="1 2" key="1">
    <citation type="journal article" date="2023" name="Hortic Res">
        <title>Pangenome of water caltrop reveals structural variations and asymmetric subgenome divergence after allopolyploidization.</title>
        <authorList>
            <person name="Zhang X."/>
            <person name="Chen Y."/>
            <person name="Wang L."/>
            <person name="Yuan Y."/>
            <person name="Fang M."/>
            <person name="Shi L."/>
            <person name="Lu R."/>
            <person name="Comes H.P."/>
            <person name="Ma Y."/>
            <person name="Chen Y."/>
            <person name="Huang G."/>
            <person name="Zhou Y."/>
            <person name="Zheng Z."/>
            <person name="Qiu Y."/>
        </authorList>
    </citation>
    <scope>NUCLEOTIDE SEQUENCE [LARGE SCALE GENOMIC DNA]</scope>
    <source>
        <tissue evidence="1">Roots</tissue>
    </source>
</reference>
<dbReference type="EMBL" id="JAXIOK010000007">
    <property type="protein sequence ID" value="KAK4766231.1"/>
    <property type="molecule type" value="Genomic_DNA"/>
</dbReference>
<sequence length="60" mass="7169">MSALNVLIHRLRMLPWQVQHLNNPYRSYRTKVCRESDYSKQEMGSVQFILINESKFGIEI</sequence>
<organism evidence="1 2">
    <name type="scientific">Trapa incisa</name>
    <dbReference type="NCBI Taxonomy" id="236973"/>
    <lineage>
        <taxon>Eukaryota</taxon>
        <taxon>Viridiplantae</taxon>
        <taxon>Streptophyta</taxon>
        <taxon>Embryophyta</taxon>
        <taxon>Tracheophyta</taxon>
        <taxon>Spermatophyta</taxon>
        <taxon>Magnoliopsida</taxon>
        <taxon>eudicotyledons</taxon>
        <taxon>Gunneridae</taxon>
        <taxon>Pentapetalae</taxon>
        <taxon>rosids</taxon>
        <taxon>malvids</taxon>
        <taxon>Myrtales</taxon>
        <taxon>Lythraceae</taxon>
        <taxon>Trapa</taxon>
    </lineage>
</organism>
<evidence type="ECO:0000313" key="1">
    <source>
        <dbReference type="EMBL" id="KAK4766231.1"/>
    </source>
</evidence>
<dbReference type="Proteomes" id="UP001345219">
    <property type="component" value="Chromosome 7"/>
</dbReference>
<comment type="caution">
    <text evidence="1">The sequence shown here is derived from an EMBL/GenBank/DDBJ whole genome shotgun (WGS) entry which is preliminary data.</text>
</comment>
<protein>
    <submittedName>
        <fullName evidence="1">Uncharacterized protein</fullName>
    </submittedName>
</protein>
<keyword evidence="2" id="KW-1185">Reference proteome</keyword>
<accession>A0AAN7QFE5</accession>
<proteinExistence type="predicted"/>
<name>A0AAN7QFE5_9MYRT</name>
<dbReference type="AlphaFoldDB" id="A0AAN7QFE5"/>